<dbReference type="Proteomes" id="UP001430953">
    <property type="component" value="Unassembled WGS sequence"/>
</dbReference>
<proteinExistence type="predicted"/>
<dbReference type="AlphaFoldDB" id="A0AAW2FLJ1"/>
<protein>
    <submittedName>
        <fullName evidence="2">Uncharacterized protein</fullName>
    </submittedName>
</protein>
<evidence type="ECO:0000313" key="2">
    <source>
        <dbReference type="EMBL" id="KAL0115960.1"/>
    </source>
</evidence>
<accession>A0AAW2FLJ1</accession>
<name>A0AAW2FLJ1_9HYME</name>
<evidence type="ECO:0000313" key="3">
    <source>
        <dbReference type="Proteomes" id="UP001430953"/>
    </source>
</evidence>
<reference evidence="2 3" key="1">
    <citation type="submission" date="2023-03" db="EMBL/GenBank/DDBJ databases">
        <title>High recombination rates correlate with genetic variation in Cardiocondyla obscurior ants.</title>
        <authorList>
            <person name="Errbii M."/>
        </authorList>
    </citation>
    <scope>NUCLEOTIDE SEQUENCE [LARGE SCALE GENOMIC DNA]</scope>
    <source>
        <strain evidence="2">Alpha-2009</strain>
        <tissue evidence="2">Whole body</tissue>
    </source>
</reference>
<feature type="region of interest" description="Disordered" evidence="1">
    <location>
        <begin position="177"/>
        <end position="218"/>
    </location>
</feature>
<gene>
    <name evidence="2" type="ORF">PUN28_011081</name>
</gene>
<comment type="caution">
    <text evidence="2">The sequence shown here is derived from an EMBL/GenBank/DDBJ whole genome shotgun (WGS) entry which is preliminary data.</text>
</comment>
<keyword evidence="3" id="KW-1185">Reference proteome</keyword>
<organism evidence="2 3">
    <name type="scientific">Cardiocondyla obscurior</name>
    <dbReference type="NCBI Taxonomy" id="286306"/>
    <lineage>
        <taxon>Eukaryota</taxon>
        <taxon>Metazoa</taxon>
        <taxon>Ecdysozoa</taxon>
        <taxon>Arthropoda</taxon>
        <taxon>Hexapoda</taxon>
        <taxon>Insecta</taxon>
        <taxon>Pterygota</taxon>
        <taxon>Neoptera</taxon>
        <taxon>Endopterygota</taxon>
        <taxon>Hymenoptera</taxon>
        <taxon>Apocrita</taxon>
        <taxon>Aculeata</taxon>
        <taxon>Formicoidea</taxon>
        <taxon>Formicidae</taxon>
        <taxon>Myrmicinae</taxon>
        <taxon>Cardiocondyla</taxon>
    </lineage>
</organism>
<dbReference type="EMBL" id="JADYXP020000010">
    <property type="protein sequence ID" value="KAL0115960.1"/>
    <property type="molecule type" value="Genomic_DNA"/>
</dbReference>
<feature type="compositionally biased region" description="Basic residues" evidence="1">
    <location>
        <begin position="180"/>
        <end position="195"/>
    </location>
</feature>
<evidence type="ECO:0000256" key="1">
    <source>
        <dbReference type="SAM" id="MobiDB-lite"/>
    </source>
</evidence>
<sequence>MTEGNRKKPPPANSSLALIRLSLRPAVTLVRLTPATLPTNFANAARLMTRILARGAIPRLFPASRYHNKVEIFRKIEAKYNENEEINQIKVINNSEFECKLKNKDEKKKSRCTTINQNQNETPCIFHRERKKLAFIPLTDLTNAKIHSSAGKKSRRGTFLLHGASDVILMSIAVATRRREEKKRKKKKKKKKKTQRVLSNLRAERPGEEAPVEESETRATCVRIRAEKRREEGREARVRQIRREYTRSRSAKFSPSVFAKRLFTVG</sequence>